<dbReference type="InterPro" id="IPR014710">
    <property type="entry name" value="RmlC-like_jellyroll"/>
</dbReference>
<organism evidence="5">
    <name type="scientific">Paenibacillus sp. BIHB 4019</name>
    <dbReference type="NCBI Taxonomy" id="1870819"/>
    <lineage>
        <taxon>Bacteria</taxon>
        <taxon>Bacillati</taxon>
        <taxon>Bacillota</taxon>
        <taxon>Bacilli</taxon>
        <taxon>Bacillales</taxon>
        <taxon>Paenibacillaceae</taxon>
        <taxon>Paenibacillus</taxon>
    </lineage>
</organism>
<dbReference type="InterPro" id="IPR003313">
    <property type="entry name" value="AraC-bd"/>
</dbReference>
<dbReference type="SMART" id="SM00342">
    <property type="entry name" value="HTH_ARAC"/>
    <property type="match status" value="1"/>
</dbReference>
<keyword evidence="3" id="KW-0804">Transcription</keyword>
<dbReference type="RefSeq" id="WP_172455555.1">
    <property type="nucleotide sequence ID" value="NZ_CP016808.1"/>
</dbReference>
<evidence type="ECO:0000256" key="1">
    <source>
        <dbReference type="ARBA" id="ARBA00023015"/>
    </source>
</evidence>
<proteinExistence type="predicted"/>
<sequence>MDTIAFPLVTDTELALPLYVDIIGHWGNQETIDRMNGFPHYQWLQVASGEGELIIGEKTYSVKNGQGFCLFPGVPHRYYATREPWDVHFVSFGGSLCETLFEQAGITESGVYATADGEVLISHMRSIYAMSQSDRPFLGLECSKLLYAMLLDLMKVVRVSSHSAHQNLSRLHPVIQYIEAHAGSLITIEDLAGAINVTPQYLCLLFKKAMRMRPMEYVNRERISRSKQLMFRESTLKMQEIAKLSGFDSASYFSSVFKRLEGVGPEQFKKMHGMR</sequence>
<gene>
    <name evidence="5" type="ORF">BBD42_18740</name>
</gene>
<dbReference type="Gene3D" id="2.60.120.10">
    <property type="entry name" value="Jelly Rolls"/>
    <property type="match status" value="1"/>
</dbReference>
<evidence type="ECO:0000256" key="3">
    <source>
        <dbReference type="ARBA" id="ARBA00023163"/>
    </source>
</evidence>
<dbReference type="EMBL" id="CP016808">
    <property type="protein sequence ID" value="ANY68284.1"/>
    <property type="molecule type" value="Genomic_DNA"/>
</dbReference>
<accession>A0A1B2DKP2</accession>
<name>A0A1B2DKP2_9BACL</name>
<evidence type="ECO:0000256" key="2">
    <source>
        <dbReference type="ARBA" id="ARBA00023125"/>
    </source>
</evidence>
<keyword evidence="1" id="KW-0805">Transcription regulation</keyword>
<dbReference type="Pfam" id="PF12833">
    <property type="entry name" value="HTH_18"/>
    <property type="match status" value="1"/>
</dbReference>
<dbReference type="InterPro" id="IPR037923">
    <property type="entry name" value="HTH-like"/>
</dbReference>
<dbReference type="InterPro" id="IPR018060">
    <property type="entry name" value="HTH_AraC"/>
</dbReference>
<evidence type="ECO:0000313" key="5">
    <source>
        <dbReference type="EMBL" id="ANY68284.1"/>
    </source>
</evidence>
<dbReference type="InterPro" id="IPR020449">
    <property type="entry name" value="Tscrpt_reg_AraC-type_HTH"/>
</dbReference>
<dbReference type="PROSITE" id="PS01124">
    <property type="entry name" value="HTH_ARAC_FAMILY_2"/>
    <property type="match status" value="1"/>
</dbReference>
<dbReference type="GO" id="GO:0003700">
    <property type="term" value="F:DNA-binding transcription factor activity"/>
    <property type="evidence" value="ECO:0007669"/>
    <property type="project" value="InterPro"/>
</dbReference>
<dbReference type="SUPFAM" id="SSF46689">
    <property type="entry name" value="Homeodomain-like"/>
    <property type="match status" value="2"/>
</dbReference>
<dbReference type="PANTHER" id="PTHR43280">
    <property type="entry name" value="ARAC-FAMILY TRANSCRIPTIONAL REGULATOR"/>
    <property type="match status" value="1"/>
</dbReference>
<dbReference type="Pfam" id="PF02311">
    <property type="entry name" value="AraC_binding"/>
    <property type="match status" value="1"/>
</dbReference>
<dbReference type="GO" id="GO:0043565">
    <property type="term" value="F:sequence-specific DNA binding"/>
    <property type="evidence" value="ECO:0007669"/>
    <property type="project" value="InterPro"/>
</dbReference>
<reference evidence="5" key="1">
    <citation type="submission" date="2016-08" db="EMBL/GenBank/DDBJ databases">
        <title>Complete Genome Seqeunce of Paenibacillus sp. BIHB 4019 from tea rhizoplane.</title>
        <authorList>
            <person name="Thakur R."/>
            <person name="Swarnkar M.K."/>
            <person name="Gulati A."/>
        </authorList>
    </citation>
    <scope>NUCLEOTIDE SEQUENCE [LARGE SCALE GENOMIC DNA]</scope>
    <source>
        <strain evidence="5">BIHB4019</strain>
    </source>
</reference>
<dbReference type="PRINTS" id="PR00032">
    <property type="entry name" value="HTHARAC"/>
</dbReference>
<dbReference type="AlphaFoldDB" id="A0A1B2DKP2"/>
<keyword evidence="2" id="KW-0238">DNA-binding</keyword>
<protein>
    <recommendedName>
        <fullName evidence="4">HTH araC/xylS-type domain-containing protein</fullName>
    </recommendedName>
</protein>
<dbReference type="SUPFAM" id="SSF51215">
    <property type="entry name" value="Regulatory protein AraC"/>
    <property type="match status" value="1"/>
</dbReference>
<feature type="domain" description="HTH araC/xylS-type" evidence="4">
    <location>
        <begin position="172"/>
        <end position="271"/>
    </location>
</feature>
<dbReference type="InterPro" id="IPR009057">
    <property type="entry name" value="Homeodomain-like_sf"/>
</dbReference>
<dbReference type="Gene3D" id="1.10.10.60">
    <property type="entry name" value="Homeodomain-like"/>
    <property type="match status" value="2"/>
</dbReference>
<evidence type="ECO:0000259" key="4">
    <source>
        <dbReference type="PROSITE" id="PS01124"/>
    </source>
</evidence>
<dbReference type="PANTHER" id="PTHR43280:SF28">
    <property type="entry name" value="HTH-TYPE TRANSCRIPTIONAL ACTIVATOR RHAS"/>
    <property type="match status" value="1"/>
</dbReference>